<dbReference type="EMBL" id="HACG01037091">
    <property type="protein sequence ID" value="CEK83956.1"/>
    <property type="molecule type" value="Transcribed_RNA"/>
</dbReference>
<sequence>MILVIQQSKDTTQNSIYTVPAPGKSNIKLFRYRYTAPALGKNNITQVHKTAYVQYLLLDKICMI</sequence>
<accession>A0A0B7AVF4</accession>
<proteinExistence type="predicted"/>
<organism evidence="1">
    <name type="scientific">Arion vulgaris</name>
    <dbReference type="NCBI Taxonomy" id="1028688"/>
    <lineage>
        <taxon>Eukaryota</taxon>
        <taxon>Metazoa</taxon>
        <taxon>Spiralia</taxon>
        <taxon>Lophotrochozoa</taxon>
        <taxon>Mollusca</taxon>
        <taxon>Gastropoda</taxon>
        <taxon>Heterobranchia</taxon>
        <taxon>Euthyneura</taxon>
        <taxon>Panpulmonata</taxon>
        <taxon>Eupulmonata</taxon>
        <taxon>Stylommatophora</taxon>
        <taxon>Helicina</taxon>
        <taxon>Arionoidea</taxon>
        <taxon>Arionidae</taxon>
        <taxon>Arion</taxon>
    </lineage>
</organism>
<reference evidence="1" key="1">
    <citation type="submission" date="2014-12" db="EMBL/GenBank/DDBJ databases">
        <title>Insight into the proteome of Arion vulgaris.</title>
        <authorList>
            <person name="Aradska J."/>
            <person name="Bulat T."/>
            <person name="Smidak R."/>
            <person name="Sarate P."/>
            <person name="Gangsoo J."/>
            <person name="Sialana F."/>
            <person name="Bilban M."/>
            <person name="Lubec G."/>
        </authorList>
    </citation>
    <scope>NUCLEOTIDE SEQUENCE</scope>
    <source>
        <tissue evidence="1">Skin</tissue>
    </source>
</reference>
<gene>
    <name evidence="1" type="primary">ORF139950</name>
</gene>
<dbReference type="AlphaFoldDB" id="A0A0B7AVF4"/>
<protein>
    <submittedName>
        <fullName evidence="1">Uncharacterized protein</fullName>
    </submittedName>
</protein>
<name>A0A0B7AVF4_9EUPU</name>
<evidence type="ECO:0000313" key="1">
    <source>
        <dbReference type="EMBL" id="CEK83956.1"/>
    </source>
</evidence>